<evidence type="ECO:0000256" key="7">
    <source>
        <dbReference type="ARBA" id="ARBA00023235"/>
    </source>
</evidence>
<evidence type="ECO:0000256" key="5">
    <source>
        <dbReference type="ARBA" id="ARBA00023110"/>
    </source>
</evidence>
<accession>A0A1B4XE03</accession>
<dbReference type="AlphaFoldDB" id="A0A1B4XE03"/>
<comment type="function">
    <text evidence="8">Also involved in hydrogenase metallocenter assembly, probably by participating in the nickel insertion step. This function in hydrogenase biosynthesis requires chaperone activity and the presence of the metal-binding domain, but not PPIase activity.</text>
</comment>
<evidence type="ECO:0000256" key="1">
    <source>
        <dbReference type="ARBA" id="ARBA00000971"/>
    </source>
</evidence>
<dbReference type="InterPro" id="IPR046357">
    <property type="entry name" value="PPIase_dom_sf"/>
</dbReference>
<evidence type="ECO:0000256" key="2">
    <source>
        <dbReference type="ARBA" id="ARBA00004496"/>
    </source>
</evidence>
<protein>
    <recommendedName>
        <fullName evidence="10">Peptidyl-prolyl cis-trans isomerase</fullName>
        <ecNumber evidence="10">5.2.1.8</ecNumber>
    </recommendedName>
</protein>
<gene>
    <name evidence="12" type="ORF">SCL_0681</name>
</gene>
<keyword evidence="5 9" id="KW-0697">Rotamase</keyword>
<dbReference type="Pfam" id="PF00254">
    <property type="entry name" value="FKBP_C"/>
    <property type="match status" value="1"/>
</dbReference>
<dbReference type="KEGG" id="slim:SCL_0681"/>
<dbReference type="RefSeq" id="WP_096359910.1">
    <property type="nucleotide sequence ID" value="NZ_AP014879.1"/>
</dbReference>
<evidence type="ECO:0000256" key="9">
    <source>
        <dbReference type="PROSITE-ProRule" id="PRU00277"/>
    </source>
</evidence>
<reference evidence="12 13" key="1">
    <citation type="submission" date="2015-05" db="EMBL/GenBank/DDBJ databases">
        <title>Complete genome sequence of a sulfur-oxidizing gammaproteobacterium strain HA5.</title>
        <authorList>
            <person name="Miura A."/>
            <person name="Kojima H."/>
            <person name="Fukui M."/>
        </authorList>
    </citation>
    <scope>NUCLEOTIDE SEQUENCE [LARGE SCALE GENOMIC DNA]</scope>
    <source>
        <strain evidence="12 13">HA5</strain>
    </source>
</reference>
<dbReference type="SUPFAM" id="SSF54534">
    <property type="entry name" value="FKBP-like"/>
    <property type="match status" value="1"/>
</dbReference>
<comment type="catalytic activity">
    <reaction evidence="1 9 10">
        <text>[protein]-peptidylproline (omega=180) = [protein]-peptidylproline (omega=0)</text>
        <dbReference type="Rhea" id="RHEA:16237"/>
        <dbReference type="Rhea" id="RHEA-COMP:10747"/>
        <dbReference type="Rhea" id="RHEA-COMP:10748"/>
        <dbReference type="ChEBI" id="CHEBI:83833"/>
        <dbReference type="ChEBI" id="CHEBI:83834"/>
        <dbReference type="EC" id="5.2.1.8"/>
    </reaction>
</comment>
<evidence type="ECO:0000259" key="11">
    <source>
        <dbReference type="PROSITE" id="PS50059"/>
    </source>
</evidence>
<comment type="similarity">
    <text evidence="3 10">Belongs to the FKBP-type PPIase family.</text>
</comment>
<name>A0A1B4XE03_9GAMM</name>
<evidence type="ECO:0000313" key="12">
    <source>
        <dbReference type="EMBL" id="BAV33003.1"/>
    </source>
</evidence>
<dbReference type="OrthoDB" id="9808891at2"/>
<dbReference type="InterPro" id="IPR001179">
    <property type="entry name" value="PPIase_FKBP_dom"/>
</dbReference>
<dbReference type="FunCoup" id="A0A1B4XE03">
    <property type="interactions" value="384"/>
</dbReference>
<dbReference type="EMBL" id="AP014879">
    <property type="protein sequence ID" value="BAV33003.1"/>
    <property type="molecule type" value="Genomic_DNA"/>
</dbReference>
<comment type="subcellular location">
    <subcellularLocation>
        <location evidence="2">Cytoplasm</location>
    </subcellularLocation>
</comment>
<proteinExistence type="inferred from homology"/>
<keyword evidence="7 9" id="KW-0413">Isomerase</keyword>
<dbReference type="GO" id="GO:0005737">
    <property type="term" value="C:cytoplasm"/>
    <property type="evidence" value="ECO:0007669"/>
    <property type="project" value="UniProtKB-SubCell"/>
</dbReference>
<dbReference type="Proteomes" id="UP000243180">
    <property type="component" value="Chromosome"/>
</dbReference>
<dbReference type="EC" id="5.2.1.8" evidence="10"/>
<evidence type="ECO:0000313" key="13">
    <source>
        <dbReference type="Proteomes" id="UP000243180"/>
    </source>
</evidence>
<dbReference type="PROSITE" id="PS50059">
    <property type="entry name" value="FKBP_PPIASE"/>
    <property type="match status" value="1"/>
</dbReference>
<evidence type="ECO:0000256" key="10">
    <source>
        <dbReference type="RuleBase" id="RU003915"/>
    </source>
</evidence>
<evidence type="ECO:0000256" key="6">
    <source>
        <dbReference type="ARBA" id="ARBA00023186"/>
    </source>
</evidence>
<evidence type="ECO:0000256" key="8">
    <source>
        <dbReference type="ARBA" id="ARBA00037071"/>
    </source>
</evidence>
<dbReference type="GO" id="GO:0003755">
    <property type="term" value="F:peptidyl-prolyl cis-trans isomerase activity"/>
    <property type="evidence" value="ECO:0007669"/>
    <property type="project" value="UniProtKB-UniRule"/>
</dbReference>
<dbReference type="PANTHER" id="PTHR47861:SF3">
    <property type="entry name" value="FKBP-TYPE PEPTIDYL-PROLYL CIS-TRANS ISOMERASE SLYD"/>
    <property type="match status" value="1"/>
</dbReference>
<dbReference type="GO" id="GO:0042026">
    <property type="term" value="P:protein refolding"/>
    <property type="evidence" value="ECO:0007669"/>
    <property type="project" value="UniProtKB-ARBA"/>
</dbReference>
<dbReference type="InParanoid" id="A0A1B4XE03"/>
<feature type="domain" description="PPIase FKBP-type" evidence="11">
    <location>
        <begin position="6"/>
        <end position="90"/>
    </location>
</feature>
<dbReference type="Gene3D" id="3.10.50.40">
    <property type="match status" value="1"/>
</dbReference>
<keyword evidence="4" id="KW-0963">Cytoplasm</keyword>
<dbReference type="PANTHER" id="PTHR47861">
    <property type="entry name" value="FKBP-TYPE PEPTIDYL-PROLYL CIS-TRANS ISOMERASE SLYD"/>
    <property type="match status" value="1"/>
</dbReference>
<evidence type="ECO:0000256" key="3">
    <source>
        <dbReference type="ARBA" id="ARBA00006577"/>
    </source>
</evidence>
<evidence type="ECO:0000256" key="4">
    <source>
        <dbReference type="ARBA" id="ARBA00022490"/>
    </source>
</evidence>
<keyword evidence="6" id="KW-0143">Chaperone</keyword>
<organism evidence="12 13">
    <name type="scientific">Sulfuricaulis limicola</name>
    <dbReference type="NCBI Taxonomy" id="1620215"/>
    <lineage>
        <taxon>Bacteria</taxon>
        <taxon>Pseudomonadati</taxon>
        <taxon>Pseudomonadota</taxon>
        <taxon>Gammaproteobacteria</taxon>
        <taxon>Acidiferrobacterales</taxon>
        <taxon>Acidiferrobacteraceae</taxon>
        <taxon>Sulfuricaulis</taxon>
    </lineage>
</organism>
<sequence length="160" mass="16942">MKAAQGTVVSMHYTLTDDSGAVLDSSRGGEPLNYLHGHSNIIPGLEKALEGAAAGFKSKVTVAPAEAYGEKNPEAIFEAPREHFPPDMKLEVGARVSADGPNGPITFVIVNLTETGAVLDANHPLAGKTLHFDVEITEVRTATKEEIEHGHVHGEGGHHH</sequence>
<keyword evidence="13" id="KW-1185">Reference proteome</keyword>